<dbReference type="RefSeq" id="WP_136079403.1">
    <property type="nucleotide sequence ID" value="NZ_CAAHFG010000001.1"/>
</dbReference>
<dbReference type="PANTHER" id="PTHR42760">
    <property type="entry name" value="SHORT-CHAIN DEHYDROGENASES/REDUCTASES FAMILY MEMBER"/>
    <property type="match status" value="1"/>
</dbReference>
<evidence type="ECO:0000313" key="3">
    <source>
        <dbReference type="EMBL" id="VGO13867.1"/>
    </source>
</evidence>
<dbReference type="PRINTS" id="PR00081">
    <property type="entry name" value="GDHRDH"/>
</dbReference>
<reference evidence="3 4" key="1">
    <citation type="submission" date="2019-04" db="EMBL/GenBank/DDBJ databases">
        <authorList>
            <person name="Van Vliet M D."/>
        </authorList>
    </citation>
    <scope>NUCLEOTIDE SEQUENCE [LARGE SCALE GENOMIC DNA]</scope>
    <source>
        <strain evidence="3 4">F1</strain>
    </source>
</reference>
<keyword evidence="4" id="KW-1185">Reference proteome</keyword>
<dbReference type="InterPro" id="IPR002347">
    <property type="entry name" value="SDR_fam"/>
</dbReference>
<dbReference type="Gene3D" id="3.40.50.720">
    <property type="entry name" value="NAD(P)-binding Rossmann-like Domain"/>
    <property type="match status" value="1"/>
</dbReference>
<comment type="similarity">
    <text evidence="1">Belongs to the short-chain dehydrogenases/reductases (SDR) family.</text>
</comment>
<dbReference type="Pfam" id="PF13561">
    <property type="entry name" value="adh_short_C2"/>
    <property type="match status" value="1"/>
</dbReference>
<evidence type="ECO:0000256" key="2">
    <source>
        <dbReference type="ARBA" id="ARBA00023002"/>
    </source>
</evidence>
<accession>A0A6C2U1W6</accession>
<proteinExistence type="inferred from homology"/>
<name>A0A6C2U1W6_PONDE</name>
<organism evidence="3 4">
    <name type="scientific">Pontiella desulfatans</name>
    <dbReference type="NCBI Taxonomy" id="2750659"/>
    <lineage>
        <taxon>Bacteria</taxon>
        <taxon>Pseudomonadati</taxon>
        <taxon>Kiritimatiellota</taxon>
        <taxon>Kiritimatiellia</taxon>
        <taxon>Kiritimatiellales</taxon>
        <taxon>Pontiellaceae</taxon>
        <taxon>Pontiella</taxon>
    </lineage>
</organism>
<dbReference type="EMBL" id="CAAHFG010000001">
    <property type="protein sequence ID" value="VGO13867.1"/>
    <property type="molecule type" value="Genomic_DNA"/>
</dbReference>
<dbReference type="PANTHER" id="PTHR42760:SF115">
    <property type="entry name" value="3-OXOACYL-[ACYL-CARRIER-PROTEIN] REDUCTASE FABG"/>
    <property type="match status" value="1"/>
</dbReference>
<evidence type="ECO:0000313" key="4">
    <source>
        <dbReference type="Proteomes" id="UP000366872"/>
    </source>
</evidence>
<dbReference type="GO" id="GO:0005975">
    <property type="term" value="P:carbohydrate metabolic process"/>
    <property type="evidence" value="ECO:0007669"/>
    <property type="project" value="UniProtKB-ARBA"/>
</dbReference>
<dbReference type="InterPro" id="IPR036291">
    <property type="entry name" value="NAD(P)-bd_dom_sf"/>
</dbReference>
<keyword evidence="2" id="KW-0560">Oxidoreductase</keyword>
<dbReference type="FunFam" id="3.40.50.720:FF:000240">
    <property type="entry name" value="SDR family oxidoreductase"/>
    <property type="match status" value="1"/>
</dbReference>
<dbReference type="PRINTS" id="PR00080">
    <property type="entry name" value="SDRFAMILY"/>
</dbReference>
<sequence length="253" mass="26684">MGIKLFDLTGKNAFITGGAQGIGKAIALAYADFGANVAIVDLDMEKAEQTCSELREKGVKALAVKTDVTNPGQVDDMVRTVVGEFGGLDIAVNNAGIANLNNAEDISYEDWLQVIDVNLNGVFLTARAAGKVMLQQKSGSIISTASMSSSIINVPQKIANYCASKAGVKHLTKALAVEWAPHNVRVNCISPGYIGTELVASMTDYLPGWTEKTPMGRIGSPEDLIGAYVYLASDASQWTTGSDLVVDGGYTCL</sequence>
<dbReference type="PROSITE" id="PS00061">
    <property type="entry name" value="ADH_SHORT"/>
    <property type="match status" value="1"/>
</dbReference>
<gene>
    <name evidence="3" type="primary">bacC</name>
    <name evidence="3" type="ORF">PDESU_02424</name>
</gene>
<evidence type="ECO:0000256" key="1">
    <source>
        <dbReference type="ARBA" id="ARBA00006484"/>
    </source>
</evidence>
<dbReference type="AlphaFoldDB" id="A0A6C2U1W6"/>
<dbReference type="NCBIfam" id="NF005559">
    <property type="entry name" value="PRK07231.1"/>
    <property type="match status" value="1"/>
</dbReference>
<dbReference type="Proteomes" id="UP000366872">
    <property type="component" value="Unassembled WGS sequence"/>
</dbReference>
<dbReference type="SUPFAM" id="SSF51735">
    <property type="entry name" value="NAD(P)-binding Rossmann-fold domains"/>
    <property type="match status" value="1"/>
</dbReference>
<protein>
    <submittedName>
        <fullName evidence="3">Dihydroanticapsin 7-dehydrogenase</fullName>
    </submittedName>
</protein>
<dbReference type="InterPro" id="IPR020904">
    <property type="entry name" value="Sc_DH/Rdtase_CS"/>
</dbReference>
<dbReference type="GO" id="GO:0016616">
    <property type="term" value="F:oxidoreductase activity, acting on the CH-OH group of donors, NAD or NADP as acceptor"/>
    <property type="evidence" value="ECO:0007669"/>
    <property type="project" value="UniProtKB-ARBA"/>
</dbReference>